<dbReference type="Gene3D" id="1.10.3210.10">
    <property type="entry name" value="Hypothetical protein af1432"/>
    <property type="match status" value="1"/>
</dbReference>
<dbReference type="AlphaFoldDB" id="A0A1F6PB40"/>
<accession>A0A1F6PB40</accession>
<dbReference type="EMBL" id="MFRA01000001">
    <property type="protein sequence ID" value="OGH93387.1"/>
    <property type="molecule type" value="Genomic_DNA"/>
</dbReference>
<evidence type="ECO:0000313" key="2">
    <source>
        <dbReference type="Proteomes" id="UP000176634"/>
    </source>
</evidence>
<dbReference type="SUPFAM" id="SSF109604">
    <property type="entry name" value="HD-domain/PDEase-like"/>
    <property type="match status" value="1"/>
</dbReference>
<dbReference type="Proteomes" id="UP000176634">
    <property type="component" value="Unassembled WGS sequence"/>
</dbReference>
<name>A0A1F6PB40_9BACT</name>
<reference evidence="1 2" key="1">
    <citation type="journal article" date="2016" name="Nat. Commun.">
        <title>Thousands of microbial genomes shed light on interconnected biogeochemical processes in an aquifer system.</title>
        <authorList>
            <person name="Anantharaman K."/>
            <person name="Brown C.T."/>
            <person name="Hug L.A."/>
            <person name="Sharon I."/>
            <person name="Castelle C.J."/>
            <person name="Probst A.J."/>
            <person name="Thomas B.C."/>
            <person name="Singh A."/>
            <person name="Wilkins M.J."/>
            <person name="Karaoz U."/>
            <person name="Brodie E.L."/>
            <person name="Williams K.H."/>
            <person name="Hubbard S.S."/>
            <person name="Banfield J.F."/>
        </authorList>
    </citation>
    <scope>NUCLEOTIDE SEQUENCE [LARGE SCALE GENOMIC DNA]</scope>
</reference>
<protein>
    <recommendedName>
        <fullName evidence="3">HD/PDEase domain-containing protein</fullName>
    </recommendedName>
</protein>
<dbReference type="InterPro" id="IPR003607">
    <property type="entry name" value="HD/PDEase_dom"/>
</dbReference>
<sequence length="450" mass="51197">MSIKTRDKKGLESGIALLSGESVSQKGVLPLDRSVSFSFSSGLLSDAIHLLGLDRSLKGRNQLQLISWALIGETANPFVGPHTFCHTRWNHSLLAAAIFQLIGAKVRVGERELVVGQLAALLHDMWLLSGGDSWKSANQQKAMAGQLSMCDEDDGFMQKMLQLNGKEWRKLCKRHGLNAHVTLKEVQSIVWGNGLRGQIQEIADTASYMLGDLAEISRIANRHGVENFGKILSFANDNPWDIWHYTHLVDDKVVVLKPEVLENFLWLRALLWGGVYNTPATKFLELLMHKVVYPYLVEEGMVDLKGLLKQDDAWLWNIVEDVFGWPSDAVFNLDLLGGWPMRREFDFKKDLLECENELRAKGCFTLVVDPGDFQISKSKTDKYNVLDRYGKAVPYSLGFPVQSAVLEESFKKRVNYHRFQLYWVENPQNITPQFEKAWARAVHRWHSEQE</sequence>
<proteinExistence type="predicted"/>
<gene>
    <name evidence="1" type="ORF">A2563_02140</name>
</gene>
<evidence type="ECO:0008006" key="3">
    <source>
        <dbReference type="Google" id="ProtNLM"/>
    </source>
</evidence>
<dbReference type="CDD" id="cd00077">
    <property type="entry name" value="HDc"/>
    <property type="match status" value="1"/>
</dbReference>
<comment type="caution">
    <text evidence="1">The sequence shown here is derived from an EMBL/GenBank/DDBJ whole genome shotgun (WGS) entry which is preliminary data.</text>
</comment>
<evidence type="ECO:0000313" key="1">
    <source>
        <dbReference type="EMBL" id="OGH93387.1"/>
    </source>
</evidence>
<organism evidence="1 2">
    <name type="scientific">Candidatus Magasanikbacteria bacterium RIFOXYD1_FULL_40_23</name>
    <dbReference type="NCBI Taxonomy" id="1798705"/>
    <lineage>
        <taxon>Bacteria</taxon>
        <taxon>Candidatus Magasanikiibacteriota</taxon>
    </lineage>
</organism>